<evidence type="ECO:0000259" key="1">
    <source>
        <dbReference type="Pfam" id="PF05713"/>
    </source>
</evidence>
<sequence length="129" mass="14646">MAIGKVGRKRLGDSKRKHAITLRFNTQELEKVKTLLRSYHVDFQKRGTVGPFLRALILNKEVEKVEGLPVRTPKIGYQLNKIGANINQLVKVAHYKNRRSPNACLVDEMQKANELVATLNTIINNTNLQ</sequence>
<keyword evidence="3" id="KW-1185">Reference proteome</keyword>
<dbReference type="Pfam" id="PF05713">
    <property type="entry name" value="MobC"/>
    <property type="match status" value="1"/>
</dbReference>
<reference evidence="3" key="1">
    <citation type="journal article" date="2019" name="Int. J. Syst. Evol. Microbiol.">
        <title>The Global Catalogue of Microorganisms (GCM) 10K type strain sequencing project: providing services to taxonomists for standard genome sequencing and annotation.</title>
        <authorList>
            <consortium name="The Broad Institute Genomics Platform"/>
            <consortium name="The Broad Institute Genome Sequencing Center for Infectious Disease"/>
            <person name="Wu L."/>
            <person name="Ma J."/>
        </authorList>
    </citation>
    <scope>NUCLEOTIDE SEQUENCE [LARGE SCALE GENOMIC DNA]</scope>
    <source>
        <strain evidence="3">KCTC 52924</strain>
    </source>
</reference>
<evidence type="ECO:0000313" key="2">
    <source>
        <dbReference type="EMBL" id="MFD2788807.1"/>
    </source>
</evidence>
<organism evidence="2 3">
    <name type="scientific">Arenibacter antarcticus</name>
    <dbReference type="NCBI Taxonomy" id="2040469"/>
    <lineage>
        <taxon>Bacteria</taxon>
        <taxon>Pseudomonadati</taxon>
        <taxon>Bacteroidota</taxon>
        <taxon>Flavobacteriia</taxon>
        <taxon>Flavobacteriales</taxon>
        <taxon>Flavobacteriaceae</taxon>
        <taxon>Arenibacter</taxon>
    </lineage>
</organism>
<evidence type="ECO:0000313" key="3">
    <source>
        <dbReference type="Proteomes" id="UP001597532"/>
    </source>
</evidence>
<comment type="caution">
    <text evidence="2">The sequence shown here is derived from an EMBL/GenBank/DDBJ whole genome shotgun (WGS) entry which is preliminary data.</text>
</comment>
<proteinExistence type="predicted"/>
<dbReference type="InterPro" id="IPR008687">
    <property type="entry name" value="MobC"/>
</dbReference>
<dbReference type="RefSeq" id="WP_251808804.1">
    <property type="nucleotide sequence ID" value="NZ_CP166679.1"/>
</dbReference>
<dbReference type="Proteomes" id="UP001597532">
    <property type="component" value="Unassembled WGS sequence"/>
</dbReference>
<feature type="domain" description="Bacterial mobilisation" evidence="1">
    <location>
        <begin position="78"/>
        <end position="120"/>
    </location>
</feature>
<gene>
    <name evidence="2" type="primary">mobC</name>
    <name evidence="2" type="ORF">ACFS1K_03420</name>
</gene>
<protein>
    <submittedName>
        <fullName evidence="2">Plasmid mobilization relaxosome protein MobC</fullName>
    </submittedName>
</protein>
<dbReference type="EMBL" id="JBHUOK010000005">
    <property type="protein sequence ID" value="MFD2788807.1"/>
    <property type="molecule type" value="Genomic_DNA"/>
</dbReference>
<name>A0ABW5VAW6_9FLAO</name>
<accession>A0ABW5VAW6</accession>